<dbReference type="CDD" id="cd04301">
    <property type="entry name" value="NAT_SF"/>
    <property type="match status" value="1"/>
</dbReference>
<evidence type="ECO:0000256" key="10">
    <source>
        <dbReference type="ARBA" id="ARBA00047821"/>
    </source>
</evidence>
<comment type="caution">
    <text evidence="14">The sequence shown here is derived from an EMBL/GenBank/DDBJ whole genome shotgun (WGS) entry which is preliminary data.</text>
</comment>
<keyword evidence="6" id="KW-0963">Cytoplasm</keyword>
<evidence type="ECO:0000256" key="12">
    <source>
        <dbReference type="SAM" id="MobiDB-lite"/>
    </source>
</evidence>
<name>K0R651_THAOC</name>
<dbReference type="OrthoDB" id="424551at2759"/>
<evidence type="ECO:0000256" key="9">
    <source>
        <dbReference type="ARBA" id="ARBA00023315"/>
    </source>
</evidence>
<dbReference type="InterPro" id="IPR000182">
    <property type="entry name" value="GNAT_dom"/>
</dbReference>
<comment type="catalytic activity">
    <reaction evidence="10">
        <text>N-terminal L-seryl-[histone H2A] + acetyl-CoA = N-terminal N(alpha)-acetyl-L-seryl-[histone H2A] + CoA + H(+)</text>
        <dbReference type="Rhea" id="RHEA:50600"/>
        <dbReference type="Rhea" id="RHEA-COMP:12742"/>
        <dbReference type="Rhea" id="RHEA-COMP:12744"/>
        <dbReference type="ChEBI" id="CHEBI:15378"/>
        <dbReference type="ChEBI" id="CHEBI:57287"/>
        <dbReference type="ChEBI" id="CHEBI:57288"/>
        <dbReference type="ChEBI" id="CHEBI:64738"/>
        <dbReference type="ChEBI" id="CHEBI:83690"/>
        <dbReference type="EC" id="2.3.1.257"/>
    </reaction>
</comment>
<dbReference type="GO" id="GO:0005737">
    <property type="term" value="C:cytoplasm"/>
    <property type="evidence" value="ECO:0007669"/>
    <property type="project" value="UniProtKB-SubCell"/>
</dbReference>
<dbReference type="Proteomes" id="UP000266841">
    <property type="component" value="Unassembled WGS sequence"/>
</dbReference>
<dbReference type="Pfam" id="PF00583">
    <property type="entry name" value="Acetyltransf_1"/>
    <property type="match status" value="1"/>
</dbReference>
<keyword evidence="8" id="KW-0539">Nucleus</keyword>
<comment type="catalytic activity">
    <reaction evidence="11">
        <text>N-terminal L-seryl-[histone H4] + acetyl-CoA = N-terminal N(alpha)-acetyl-L-seryl-[histone H4] + CoA + H(+)</text>
        <dbReference type="Rhea" id="RHEA:50596"/>
        <dbReference type="Rhea" id="RHEA-COMP:12740"/>
        <dbReference type="Rhea" id="RHEA-COMP:12743"/>
        <dbReference type="ChEBI" id="CHEBI:15378"/>
        <dbReference type="ChEBI" id="CHEBI:57287"/>
        <dbReference type="ChEBI" id="CHEBI:57288"/>
        <dbReference type="ChEBI" id="CHEBI:64738"/>
        <dbReference type="ChEBI" id="CHEBI:83690"/>
        <dbReference type="EC" id="2.3.1.257"/>
    </reaction>
</comment>
<feature type="compositionally biased region" description="Basic and acidic residues" evidence="12">
    <location>
        <begin position="14"/>
        <end position="27"/>
    </location>
</feature>
<evidence type="ECO:0000313" key="14">
    <source>
        <dbReference type="EMBL" id="EJK48245.1"/>
    </source>
</evidence>
<evidence type="ECO:0000256" key="7">
    <source>
        <dbReference type="ARBA" id="ARBA00022679"/>
    </source>
</evidence>
<dbReference type="AlphaFoldDB" id="K0R651"/>
<gene>
    <name evidence="14" type="ORF">THAOC_32977</name>
</gene>
<comment type="subcellular location">
    <subcellularLocation>
        <location evidence="2">Cytoplasm</location>
    </subcellularLocation>
    <subcellularLocation>
        <location evidence="1">Nucleus</location>
    </subcellularLocation>
</comment>
<evidence type="ECO:0000256" key="11">
    <source>
        <dbReference type="ARBA" id="ARBA00049524"/>
    </source>
</evidence>
<evidence type="ECO:0000256" key="6">
    <source>
        <dbReference type="ARBA" id="ARBA00022490"/>
    </source>
</evidence>
<keyword evidence="9" id="KW-0012">Acyltransferase</keyword>
<sequence length="283" mass="31179">MPAKTSKKKKRGGAKSEKRKAEKDSRKQVQSALKHANAQADPLSLLPEALLGLSLSPEPSPRVGDEASDSTNGRVSDGAPCFSIEHRASPLPQHLLDQCLRHFEVNMGALYKRSNWGLDMEGKRLEMEHKNARFLLALKRRGGAAAGEGTAEGDDGGESREAGDAGRQRADDADAGAEVIGFAHYRFEVDDEDRPAHPVGYLYELQISSRHQKHGLGGKLMSLVERISSELKMEKVMLTVFKSNVGAMRFYERQEYKVDESSPSNFEGGETCDYEILSKSMTK</sequence>
<evidence type="ECO:0000313" key="15">
    <source>
        <dbReference type="Proteomes" id="UP000266841"/>
    </source>
</evidence>
<reference evidence="14 15" key="1">
    <citation type="journal article" date="2012" name="Genome Biol.">
        <title>Genome and low-iron response of an oceanic diatom adapted to chronic iron limitation.</title>
        <authorList>
            <person name="Lommer M."/>
            <person name="Specht M."/>
            <person name="Roy A.S."/>
            <person name="Kraemer L."/>
            <person name="Andreson R."/>
            <person name="Gutowska M.A."/>
            <person name="Wolf J."/>
            <person name="Bergner S.V."/>
            <person name="Schilhabel M.B."/>
            <person name="Klostermeier U.C."/>
            <person name="Beiko R.G."/>
            <person name="Rosenstiel P."/>
            <person name="Hippler M."/>
            <person name="Laroche J."/>
        </authorList>
    </citation>
    <scope>NUCLEOTIDE SEQUENCE [LARGE SCALE GENOMIC DNA]</scope>
    <source>
        <strain evidence="14 15">CCMP1005</strain>
    </source>
</reference>
<evidence type="ECO:0000256" key="1">
    <source>
        <dbReference type="ARBA" id="ARBA00004123"/>
    </source>
</evidence>
<keyword evidence="15" id="KW-1185">Reference proteome</keyword>
<feature type="compositionally biased region" description="Basic and acidic residues" evidence="12">
    <location>
        <begin position="157"/>
        <end position="172"/>
    </location>
</feature>
<dbReference type="GO" id="GO:0010485">
    <property type="term" value="F:histone H4 acetyltransferase activity"/>
    <property type="evidence" value="ECO:0007669"/>
    <property type="project" value="InterPro"/>
</dbReference>
<dbReference type="GO" id="GO:1990189">
    <property type="term" value="F:protein N-terminal-serine acetyltransferase activity"/>
    <property type="evidence" value="ECO:0007669"/>
    <property type="project" value="UniProtKB-EC"/>
</dbReference>
<evidence type="ECO:0000256" key="2">
    <source>
        <dbReference type="ARBA" id="ARBA00004496"/>
    </source>
</evidence>
<feature type="region of interest" description="Disordered" evidence="12">
    <location>
        <begin position="1"/>
        <end position="41"/>
    </location>
</feature>
<protein>
    <recommendedName>
        <fullName evidence="5">N-alpha-acetyltransferase 40</fullName>
        <ecNumber evidence="4">2.3.1.257</ecNumber>
    </recommendedName>
</protein>
<dbReference type="EC" id="2.3.1.257" evidence="4"/>
<dbReference type="GO" id="GO:0043998">
    <property type="term" value="F:histone H2A acetyltransferase activity"/>
    <property type="evidence" value="ECO:0007669"/>
    <property type="project" value="InterPro"/>
</dbReference>
<dbReference type="GO" id="GO:0005634">
    <property type="term" value="C:nucleus"/>
    <property type="evidence" value="ECO:0007669"/>
    <property type="project" value="UniProtKB-SubCell"/>
</dbReference>
<accession>K0R651</accession>
<dbReference type="PROSITE" id="PS51186">
    <property type="entry name" value="GNAT"/>
    <property type="match status" value="1"/>
</dbReference>
<dbReference type="Gene3D" id="3.40.630.30">
    <property type="match status" value="1"/>
</dbReference>
<dbReference type="PANTHER" id="PTHR20531">
    <property type="entry name" value="N-ALPHA-ACETYLTRANSFERASE 40"/>
    <property type="match status" value="1"/>
</dbReference>
<evidence type="ECO:0000256" key="8">
    <source>
        <dbReference type="ARBA" id="ARBA00023242"/>
    </source>
</evidence>
<comment type="similarity">
    <text evidence="3">Belongs to the acetyltransferase family. NAA40 subfamily.</text>
</comment>
<proteinExistence type="inferred from homology"/>
<dbReference type="PANTHER" id="PTHR20531:SF1">
    <property type="entry name" value="N-ALPHA-ACETYLTRANSFERASE 40"/>
    <property type="match status" value="1"/>
</dbReference>
<dbReference type="InterPro" id="IPR016181">
    <property type="entry name" value="Acyl_CoA_acyltransferase"/>
</dbReference>
<feature type="compositionally biased region" description="Basic residues" evidence="12">
    <location>
        <begin position="1"/>
        <end position="13"/>
    </location>
</feature>
<organism evidence="14 15">
    <name type="scientific">Thalassiosira oceanica</name>
    <name type="common">Marine diatom</name>
    <dbReference type="NCBI Taxonomy" id="159749"/>
    <lineage>
        <taxon>Eukaryota</taxon>
        <taxon>Sar</taxon>
        <taxon>Stramenopiles</taxon>
        <taxon>Ochrophyta</taxon>
        <taxon>Bacillariophyta</taxon>
        <taxon>Coscinodiscophyceae</taxon>
        <taxon>Thalassiosirophycidae</taxon>
        <taxon>Thalassiosirales</taxon>
        <taxon>Thalassiosiraceae</taxon>
        <taxon>Thalassiosira</taxon>
    </lineage>
</organism>
<evidence type="ECO:0000256" key="4">
    <source>
        <dbReference type="ARBA" id="ARBA00012950"/>
    </source>
</evidence>
<dbReference type="eggNOG" id="KOG2488">
    <property type="taxonomic scope" value="Eukaryota"/>
</dbReference>
<evidence type="ECO:0000256" key="3">
    <source>
        <dbReference type="ARBA" id="ARBA00008870"/>
    </source>
</evidence>
<feature type="domain" description="N-acetyltransferase" evidence="13">
    <location>
        <begin position="120"/>
        <end position="283"/>
    </location>
</feature>
<feature type="region of interest" description="Disordered" evidence="12">
    <location>
        <begin position="56"/>
        <end position="78"/>
    </location>
</feature>
<dbReference type="InterPro" id="IPR039949">
    <property type="entry name" value="NAA40"/>
</dbReference>
<evidence type="ECO:0000259" key="13">
    <source>
        <dbReference type="PROSITE" id="PS51186"/>
    </source>
</evidence>
<keyword evidence="7" id="KW-0808">Transferase</keyword>
<feature type="region of interest" description="Disordered" evidence="12">
    <location>
        <begin position="145"/>
        <end position="173"/>
    </location>
</feature>
<dbReference type="EMBL" id="AGNL01046090">
    <property type="protein sequence ID" value="EJK48245.1"/>
    <property type="molecule type" value="Genomic_DNA"/>
</dbReference>
<dbReference type="SUPFAM" id="SSF55729">
    <property type="entry name" value="Acyl-CoA N-acyltransferases (Nat)"/>
    <property type="match status" value="1"/>
</dbReference>
<evidence type="ECO:0000256" key="5">
    <source>
        <dbReference type="ARBA" id="ARBA00015043"/>
    </source>
</evidence>
<dbReference type="OMA" id="KEVVYCY"/>